<evidence type="ECO:0000256" key="2">
    <source>
        <dbReference type="ARBA" id="ARBA00009035"/>
    </source>
</evidence>
<keyword evidence="6" id="KW-1185">Reference proteome</keyword>
<comment type="subcellular location">
    <subcellularLocation>
        <location evidence="1">Cytoplasm</location>
    </subcellularLocation>
</comment>
<dbReference type="InterPro" id="IPR007358">
    <property type="entry name" value="Nucleoid_associated_NdpA"/>
</dbReference>
<sequence>MPITVINAVIHGFEKEQHTLGVPKDKVFKRPDTLDVTKPPVISLVEGVAKLLGKKDNTLAWGRFSDKSDRGPFPASFGVSVAYIPGKNDLNNKNLFHKLTITAMDEIVLKAEKSRLSTGSRILFSYYCDENGKNNLLIAMIKQKGGIQLTDEYEPVTIEQVDMSKLSHAAEIKCSEYLDVMDQEKEYAKLGVIEEDFELKPYLAFMSTRDSDGSADYFINALGCVVHRSSKKSTTMVIKAAYDLCNKDKDLRPFAVNVRDAVRQYLERQLKLGNPATLEEIKNVIVHELPPEFMPRMDSFVETMNGIDYRLPTEFDVSDEALEKYTRFVLKDDDLEIKFDKTDFGVDENNKIRYNRQDKSIRIRLTDKQAEKFDDLLGSNNSNNAPQNDSGYSFSRAIQSKPKQFVTDNRNADVPMIVLEALRQDV</sequence>
<keyword evidence="3" id="KW-0963">Cytoplasm</keyword>
<protein>
    <submittedName>
        <fullName evidence="5">Nucleoid-associated protein</fullName>
    </submittedName>
</protein>
<evidence type="ECO:0000256" key="3">
    <source>
        <dbReference type="ARBA" id="ARBA00022490"/>
    </source>
</evidence>
<feature type="region of interest" description="Disordered" evidence="4">
    <location>
        <begin position="375"/>
        <end position="394"/>
    </location>
</feature>
<reference evidence="5" key="1">
    <citation type="submission" date="2020-12" db="EMBL/GenBank/DDBJ databases">
        <title>Comamonas sp. nov., isolated from stream water.</title>
        <authorList>
            <person name="Park K.-H."/>
        </authorList>
    </citation>
    <scope>NUCLEOTIDE SEQUENCE</scope>
    <source>
        <strain evidence="5">EJ-4</strain>
    </source>
</reference>
<accession>A0A843B6T6</accession>
<evidence type="ECO:0000313" key="5">
    <source>
        <dbReference type="EMBL" id="MBI1626453.1"/>
    </source>
</evidence>
<evidence type="ECO:0000256" key="4">
    <source>
        <dbReference type="SAM" id="MobiDB-lite"/>
    </source>
</evidence>
<comment type="caution">
    <text evidence="5">The sequence shown here is derived from an EMBL/GenBank/DDBJ whole genome shotgun (WGS) entry which is preliminary data.</text>
</comment>
<gene>
    <name evidence="5" type="ORF">HF327_018390</name>
</gene>
<dbReference type="EMBL" id="JABBCQ020000019">
    <property type="protein sequence ID" value="MBI1626453.1"/>
    <property type="molecule type" value="Genomic_DNA"/>
</dbReference>
<organism evidence="5 6">
    <name type="scientific">Comamonas suwonensis</name>
    <dbReference type="NCBI Taxonomy" id="2606214"/>
    <lineage>
        <taxon>Bacteria</taxon>
        <taxon>Pseudomonadati</taxon>
        <taxon>Pseudomonadota</taxon>
        <taxon>Betaproteobacteria</taxon>
        <taxon>Burkholderiales</taxon>
        <taxon>Comamonadaceae</taxon>
        <taxon>Comamonas</taxon>
    </lineage>
</organism>
<comment type="similarity">
    <text evidence="2">Belongs to the YejK family.</text>
</comment>
<dbReference type="GO" id="GO:0009295">
    <property type="term" value="C:nucleoid"/>
    <property type="evidence" value="ECO:0007669"/>
    <property type="project" value="InterPro"/>
</dbReference>
<feature type="compositionally biased region" description="Polar residues" evidence="4">
    <location>
        <begin position="378"/>
        <end position="394"/>
    </location>
</feature>
<evidence type="ECO:0000313" key="6">
    <source>
        <dbReference type="Proteomes" id="UP000530032"/>
    </source>
</evidence>
<dbReference type="Pfam" id="PF04245">
    <property type="entry name" value="NA37"/>
    <property type="match status" value="1"/>
</dbReference>
<dbReference type="PANTHER" id="PTHR38772">
    <property type="match status" value="1"/>
</dbReference>
<proteinExistence type="inferred from homology"/>
<dbReference type="Proteomes" id="UP000530032">
    <property type="component" value="Unassembled WGS sequence"/>
</dbReference>
<dbReference type="GO" id="GO:0005737">
    <property type="term" value="C:cytoplasm"/>
    <property type="evidence" value="ECO:0007669"/>
    <property type="project" value="UniProtKB-SubCell"/>
</dbReference>
<name>A0A843B6T6_9BURK</name>
<dbReference type="PANTHER" id="PTHR38772:SF1">
    <property type="entry name" value="NUCLEOID-ASSOCIATED PROTEIN YEJK"/>
    <property type="match status" value="1"/>
</dbReference>
<evidence type="ECO:0000256" key="1">
    <source>
        <dbReference type="ARBA" id="ARBA00004496"/>
    </source>
</evidence>
<dbReference type="RefSeq" id="WP_198461774.1">
    <property type="nucleotide sequence ID" value="NZ_JABBCQ020000019.1"/>
</dbReference>
<dbReference type="AlphaFoldDB" id="A0A843B6T6"/>